<dbReference type="EMBL" id="OY731398">
    <property type="protein sequence ID" value="CAJ1918899.1"/>
    <property type="molecule type" value="Genomic_DNA"/>
</dbReference>
<name>A0AA86RRU3_9FABA</name>
<dbReference type="PANTHER" id="PTHR43689">
    <property type="entry name" value="HYDROLASE"/>
    <property type="match status" value="1"/>
</dbReference>
<dbReference type="Gene3D" id="3.40.50.1820">
    <property type="entry name" value="alpha/beta hydrolase"/>
    <property type="match status" value="1"/>
</dbReference>
<reference evidence="2" key="1">
    <citation type="submission" date="2023-10" db="EMBL/GenBank/DDBJ databases">
        <authorList>
            <person name="Domelevo Entfellner J.-B."/>
        </authorList>
    </citation>
    <scope>NUCLEOTIDE SEQUENCE</scope>
</reference>
<dbReference type="InterPro" id="IPR000073">
    <property type="entry name" value="AB_hydrolase_1"/>
</dbReference>
<dbReference type="PANTHER" id="PTHR43689:SF14">
    <property type="entry name" value="LYSOPHOSPHOLIPASE BODYGUARD 4-RELATED"/>
    <property type="match status" value="1"/>
</dbReference>
<evidence type="ECO:0000259" key="1">
    <source>
        <dbReference type="Pfam" id="PF00561"/>
    </source>
</evidence>
<dbReference type="Gramene" id="rna-AYBTSS11_LOCUS3692">
    <property type="protein sequence ID" value="CAJ1918899.1"/>
    <property type="gene ID" value="gene-AYBTSS11_LOCUS3692"/>
</dbReference>
<organism evidence="2 3">
    <name type="scientific">Sphenostylis stenocarpa</name>
    <dbReference type="NCBI Taxonomy" id="92480"/>
    <lineage>
        <taxon>Eukaryota</taxon>
        <taxon>Viridiplantae</taxon>
        <taxon>Streptophyta</taxon>
        <taxon>Embryophyta</taxon>
        <taxon>Tracheophyta</taxon>
        <taxon>Spermatophyta</taxon>
        <taxon>Magnoliopsida</taxon>
        <taxon>eudicotyledons</taxon>
        <taxon>Gunneridae</taxon>
        <taxon>Pentapetalae</taxon>
        <taxon>rosids</taxon>
        <taxon>fabids</taxon>
        <taxon>Fabales</taxon>
        <taxon>Fabaceae</taxon>
        <taxon>Papilionoideae</taxon>
        <taxon>50 kb inversion clade</taxon>
        <taxon>NPAAA clade</taxon>
        <taxon>indigoferoid/millettioid clade</taxon>
        <taxon>Phaseoleae</taxon>
        <taxon>Sphenostylis</taxon>
    </lineage>
</organism>
<dbReference type="PRINTS" id="PR00111">
    <property type="entry name" value="ABHYDROLASE"/>
</dbReference>
<protein>
    <recommendedName>
        <fullName evidence="1">AB hydrolase-1 domain-containing protein</fullName>
    </recommendedName>
</protein>
<dbReference type="SUPFAM" id="SSF53474">
    <property type="entry name" value="alpha/beta-Hydrolases"/>
    <property type="match status" value="1"/>
</dbReference>
<accession>A0AA86RRU3</accession>
<keyword evidence="3" id="KW-1185">Reference proteome</keyword>
<dbReference type="AlphaFoldDB" id="A0AA86RRU3"/>
<dbReference type="Proteomes" id="UP001189624">
    <property type="component" value="Chromosome 1"/>
</dbReference>
<gene>
    <name evidence="2" type="ORF">AYBTSS11_LOCUS3692</name>
</gene>
<proteinExistence type="predicted"/>
<evidence type="ECO:0000313" key="3">
    <source>
        <dbReference type="Proteomes" id="UP001189624"/>
    </source>
</evidence>
<feature type="domain" description="AB hydrolase-1" evidence="1">
    <location>
        <begin position="181"/>
        <end position="291"/>
    </location>
</feature>
<dbReference type="InterPro" id="IPR029058">
    <property type="entry name" value="AB_hydrolase_fold"/>
</dbReference>
<sequence>MSINEKQNLVPPQPHLFGSPSRFMSLAVSSPKWLNNCVQALISILCCVVFLMFDLLDSVFCVIYGYLDKLIEGQASPCCCSIWERQKRRMNVTDDGLSDSLFERKNTFREMGFFQYERKREDSNTNFNKDGGMSVNSWSDCGCESCLSWVNDGSDFKLHFVVKEPLLATGENFRGKPSENVIFLHGFLCSSSFWTQTVFPYFSEKVNHKYRLIAIDLLGFGKSPKPRDCSYTLKDHVEMIEKSVVQPLELSSFHLVAHSMGCIIALALAAKYPKCVKSITLVAPPYTSSDENDACLKTLSMLAGKKLWSPLSFGTSFMSWYEHLGRTVCLVYCRNHRIWESILKCITRKRDLHFLTIDLARHTHHSGWSSMHNVLCGGAKFVDSYLIILTKVGVRISVIQGDKDRVVPMECCSKLKLKAPNAEINIIPNADHGTVLFGREKEFASSLEHIWESCF</sequence>
<evidence type="ECO:0000313" key="2">
    <source>
        <dbReference type="EMBL" id="CAJ1918899.1"/>
    </source>
</evidence>
<dbReference type="Pfam" id="PF00561">
    <property type="entry name" value="Abhydrolase_1"/>
    <property type="match status" value="1"/>
</dbReference>